<reference evidence="6" key="1">
    <citation type="submission" date="2019-11" db="EMBL/GenBank/DDBJ databases">
        <title>Microbial mats filling the niche in hypersaline microbial mats.</title>
        <authorList>
            <person name="Wong H.L."/>
            <person name="Macleod F.I."/>
            <person name="White R.A. III"/>
            <person name="Burns B.P."/>
        </authorList>
    </citation>
    <scope>NUCLEOTIDE SEQUENCE</scope>
    <source>
        <strain evidence="6">Rbin_158</strain>
    </source>
</reference>
<keyword evidence="2" id="KW-0479">Metal-binding</keyword>
<proteinExistence type="inferred from homology"/>
<dbReference type="SUPFAM" id="SSF53706">
    <property type="entry name" value="Formate dehydrogenase/DMSO reductase, domains 1-3"/>
    <property type="match status" value="1"/>
</dbReference>
<dbReference type="GO" id="GO:0043546">
    <property type="term" value="F:molybdopterin cofactor binding"/>
    <property type="evidence" value="ECO:0007669"/>
    <property type="project" value="InterPro"/>
</dbReference>
<dbReference type="EMBL" id="WJJP01000641">
    <property type="protein sequence ID" value="MBD3326811.1"/>
    <property type="molecule type" value="Genomic_DNA"/>
</dbReference>
<organism evidence="6 7">
    <name type="scientific">candidate division KSB3 bacterium</name>
    <dbReference type="NCBI Taxonomy" id="2044937"/>
    <lineage>
        <taxon>Bacteria</taxon>
        <taxon>candidate division KSB3</taxon>
    </lineage>
</organism>
<evidence type="ECO:0000256" key="3">
    <source>
        <dbReference type="ARBA" id="ARBA00023004"/>
    </source>
</evidence>
<dbReference type="InterPro" id="IPR006657">
    <property type="entry name" value="MoPterin_dinucl-bd_dom"/>
</dbReference>
<dbReference type="Gene3D" id="3.40.228.10">
    <property type="entry name" value="Dimethylsulfoxide Reductase, domain 2"/>
    <property type="match status" value="1"/>
</dbReference>
<dbReference type="AlphaFoldDB" id="A0A9D5JZG0"/>
<evidence type="ECO:0000256" key="4">
    <source>
        <dbReference type="ARBA" id="ARBA00023014"/>
    </source>
</evidence>
<dbReference type="InterPro" id="IPR050612">
    <property type="entry name" value="Prok_Mopterin_Oxidored"/>
</dbReference>
<sequence>MMHARTLIAQGMVHTLCRQCDHHCGIWVHIEHGRIVKISGNFDHPENQGMLCPKGRVIPEWVYHPARLTGCLKRTKAGRFEPIVYEQAVDEIAEKIRRLIADDGLRAMSVWTGEAIGFLQQEEYARRFIHALGSPNFFTADSVCFASRLMGYTTCQGYWSLPPDFRRSRLTILWGANPGYSHLPYMRDITRARREGGALVVVDPRLSVTARKADLFLQIRPGTDAALALGLIRLLIEREAYDTDFVKRFSIGFEELAAYAQSFTPAYVAQQTGVVEEDILRLHTLMLQHLPQVVNYIGIALEHQTNGFNTIRAIACLSALCGAVDIAGGDPWNMPFRGNSLAVLTAEQFRAMEPVGYESVPLFYEMMGKCHSLPGLDAMLGTGTYPIKGLIFSGTNPMLSNPNSAKVGKAFANLELLVARDLFLTESAKLAHYIIPAASFLERSELHVYPALQRVALSTKVLEVEGVWDEYTFWHDLAHRLGFGERYFPWPDEEAVTRWILEPTGISLDDLRQHPEGCVYLAPVEYRKFARQPLPTASGKFEFRSAHLSQWGYAPLPVYVPPDYLASPTSEFPFRLISGTRKPIYYHSRYREIEKFRKAIPAARAEIHPDDANRLGIRDGEMIRIVSKIGKIEVEAEVVADGRILPGFIEVPHGWNVPNVNRLTDDRDVDPVSGFPNMKIVPVTIEKID</sequence>
<dbReference type="GO" id="GO:0051536">
    <property type="term" value="F:iron-sulfur cluster binding"/>
    <property type="evidence" value="ECO:0007669"/>
    <property type="project" value="UniProtKB-KW"/>
</dbReference>
<accession>A0A9D5JZG0</accession>
<dbReference type="PROSITE" id="PS51669">
    <property type="entry name" value="4FE4S_MOW_BIS_MGD"/>
    <property type="match status" value="1"/>
</dbReference>
<dbReference type="Gene3D" id="2.20.25.90">
    <property type="entry name" value="ADC-like domains"/>
    <property type="match status" value="1"/>
</dbReference>
<comment type="caution">
    <text evidence="6">The sequence shown here is derived from an EMBL/GenBank/DDBJ whole genome shotgun (WGS) entry which is preliminary data.</text>
</comment>
<evidence type="ECO:0000256" key="2">
    <source>
        <dbReference type="ARBA" id="ARBA00022723"/>
    </source>
</evidence>
<dbReference type="PANTHER" id="PTHR43742">
    <property type="entry name" value="TRIMETHYLAMINE-N-OXIDE REDUCTASE"/>
    <property type="match status" value="1"/>
</dbReference>
<evidence type="ECO:0000256" key="1">
    <source>
        <dbReference type="ARBA" id="ARBA00010312"/>
    </source>
</evidence>
<keyword evidence="4" id="KW-0411">Iron-sulfur</keyword>
<dbReference type="InterPro" id="IPR006656">
    <property type="entry name" value="Mopterin_OxRdtase"/>
</dbReference>
<dbReference type="Proteomes" id="UP000649604">
    <property type="component" value="Unassembled WGS sequence"/>
</dbReference>
<dbReference type="SMART" id="SM00926">
    <property type="entry name" value="Molybdop_Fe4S4"/>
    <property type="match status" value="1"/>
</dbReference>
<dbReference type="Gene3D" id="3.40.50.740">
    <property type="match status" value="1"/>
</dbReference>
<dbReference type="SUPFAM" id="SSF50692">
    <property type="entry name" value="ADC-like"/>
    <property type="match status" value="1"/>
</dbReference>
<evidence type="ECO:0000259" key="5">
    <source>
        <dbReference type="PROSITE" id="PS51669"/>
    </source>
</evidence>
<dbReference type="InterPro" id="IPR009010">
    <property type="entry name" value="Asp_de-COase-like_dom_sf"/>
</dbReference>
<evidence type="ECO:0000313" key="6">
    <source>
        <dbReference type="EMBL" id="MBD3326811.1"/>
    </source>
</evidence>
<dbReference type="PANTHER" id="PTHR43742:SF6">
    <property type="entry name" value="OXIDOREDUCTASE YYAE-RELATED"/>
    <property type="match status" value="1"/>
</dbReference>
<dbReference type="Gene3D" id="2.40.40.20">
    <property type="match status" value="1"/>
</dbReference>
<protein>
    <submittedName>
        <fullName evidence="6">Molybdopterin-dependent oxidoreductase</fullName>
    </submittedName>
</protein>
<dbReference type="Pfam" id="PF01568">
    <property type="entry name" value="Molydop_binding"/>
    <property type="match status" value="1"/>
</dbReference>
<name>A0A9D5JZG0_9BACT</name>
<dbReference type="InterPro" id="IPR006963">
    <property type="entry name" value="Mopterin_OxRdtase_4Fe-4S_dom"/>
</dbReference>
<comment type="similarity">
    <text evidence="1">Belongs to the prokaryotic molybdopterin-containing oxidoreductase family.</text>
</comment>
<dbReference type="Pfam" id="PF00384">
    <property type="entry name" value="Molybdopterin"/>
    <property type="match status" value="1"/>
</dbReference>
<keyword evidence="3" id="KW-0408">Iron</keyword>
<dbReference type="Pfam" id="PF04879">
    <property type="entry name" value="Molybdop_Fe4S4"/>
    <property type="match status" value="1"/>
</dbReference>
<gene>
    <name evidence="6" type="ORF">GF339_19660</name>
</gene>
<feature type="domain" description="4Fe-4S Mo/W bis-MGD-type" evidence="5">
    <location>
        <begin position="10"/>
        <end position="66"/>
    </location>
</feature>
<evidence type="ECO:0000313" key="7">
    <source>
        <dbReference type="Proteomes" id="UP000649604"/>
    </source>
</evidence>
<dbReference type="GO" id="GO:0046872">
    <property type="term" value="F:metal ion binding"/>
    <property type="evidence" value="ECO:0007669"/>
    <property type="project" value="UniProtKB-KW"/>
</dbReference>
<dbReference type="GO" id="GO:0016491">
    <property type="term" value="F:oxidoreductase activity"/>
    <property type="evidence" value="ECO:0007669"/>
    <property type="project" value="InterPro"/>
</dbReference>